<organism evidence="3 4">
    <name type="scientific">Acanthosepion pharaonis</name>
    <name type="common">Pharaoh cuttlefish</name>
    <name type="synonym">Sepia pharaonis</name>
    <dbReference type="NCBI Taxonomy" id="158019"/>
    <lineage>
        <taxon>Eukaryota</taxon>
        <taxon>Metazoa</taxon>
        <taxon>Spiralia</taxon>
        <taxon>Lophotrochozoa</taxon>
        <taxon>Mollusca</taxon>
        <taxon>Cephalopoda</taxon>
        <taxon>Coleoidea</taxon>
        <taxon>Decapodiformes</taxon>
        <taxon>Sepiida</taxon>
        <taxon>Sepiina</taxon>
        <taxon>Sepiidae</taxon>
        <taxon>Acanthosepion</taxon>
    </lineage>
</organism>
<protein>
    <recommendedName>
        <fullName evidence="2">Reverse transcriptase domain-containing protein</fullName>
    </recommendedName>
</protein>
<gene>
    <name evidence="3" type="ORF">SPHA_68180</name>
</gene>
<dbReference type="AlphaFoldDB" id="A0A812EC66"/>
<dbReference type="CDD" id="cd01647">
    <property type="entry name" value="RT_LTR"/>
    <property type="match status" value="1"/>
</dbReference>
<accession>A0A812EC66</accession>
<dbReference type="EMBL" id="CAHIKZ030004950">
    <property type="protein sequence ID" value="CAE1317663.1"/>
    <property type="molecule type" value="Genomic_DNA"/>
</dbReference>
<evidence type="ECO:0000313" key="4">
    <source>
        <dbReference type="Proteomes" id="UP000597762"/>
    </source>
</evidence>
<dbReference type="Pfam" id="PF00078">
    <property type="entry name" value="RVT_1"/>
    <property type="match status" value="1"/>
</dbReference>
<dbReference type="InterPro" id="IPR053134">
    <property type="entry name" value="RNA-dir_DNA_polymerase"/>
</dbReference>
<dbReference type="OrthoDB" id="6262499at2759"/>
<reference evidence="3" key="1">
    <citation type="submission" date="2021-01" db="EMBL/GenBank/DDBJ databases">
        <authorList>
            <person name="Li R."/>
            <person name="Bekaert M."/>
        </authorList>
    </citation>
    <scope>NUCLEOTIDE SEQUENCE</scope>
    <source>
        <strain evidence="3">Farmed</strain>
    </source>
</reference>
<dbReference type="Proteomes" id="UP000597762">
    <property type="component" value="Unassembled WGS sequence"/>
</dbReference>
<evidence type="ECO:0000313" key="3">
    <source>
        <dbReference type="EMBL" id="CAE1317663.1"/>
    </source>
</evidence>
<feature type="domain" description="Reverse transcriptase" evidence="2">
    <location>
        <begin position="174"/>
        <end position="280"/>
    </location>
</feature>
<dbReference type="Gene3D" id="3.30.70.270">
    <property type="match status" value="1"/>
</dbReference>
<feature type="compositionally biased region" description="Polar residues" evidence="1">
    <location>
        <begin position="378"/>
        <end position="393"/>
    </location>
</feature>
<dbReference type="PANTHER" id="PTHR24559:SF444">
    <property type="entry name" value="REVERSE TRANSCRIPTASE DOMAIN-CONTAINING PROTEIN"/>
    <property type="match status" value="1"/>
</dbReference>
<dbReference type="SUPFAM" id="SSF56672">
    <property type="entry name" value="DNA/RNA polymerases"/>
    <property type="match status" value="1"/>
</dbReference>
<name>A0A812EC66_ACAPH</name>
<dbReference type="InterPro" id="IPR000477">
    <property type="entry name" value="RT_dom"/>
</dbReference>
<sequence>MLAFSQRARFANVMQKLPSDMMDEISDVLSDLREHEPYDHNGSYPQANRTFRGRYDPRILRNVTRGDKTPSQLLRYMRNQLGKAYQKRFFEFDHSVNAVRAPTKLVKRNGRWPTFNGKFRAPDLPAPADEDIDPISTETNPQPRTAKATRVFVGFIAHSAMRPGIPLCLATTLVPKPGGEEFRICVDYRKLNASTVPDRYPVPHIHDFASGLMGARIFSKIDLTKAYHQIPVAAEDVPKTAVTTPIEEHRFRLFTRRTGFGTPLALPANFDDSLQTFSKPTSPFVEELRHKMARLKYATPRQQPVNCEIANSFRTERRRETTTYQKVLFRFFDAPTSTFKAPTFFRNNQAFFLEKRQYDANPALRPPNAIPAHPSDAAPQTSNDTPATPVRQTRSGRRVTFPKDLRKYYYY</sequence>
<dbReference type="InterPro" id="IPR043502">
    <property type="entry name" value="DNA/RNA_pol_sf"/>
</dbReference>
<proteinExistence type="predicted"/>
<dbReference type="InterPro" id="IPR043128">
    <property type="entry name" value="Rev_trsase/Diguanyl_cyclase"/>
</dbReference>
<evidence type="ECO:0000256" key="1">
    <source>
        <dbReference type="SAM" id="MobiDB-lite"/>
    </source>
</evidence>
<keyword evidence="4" id="KW-1185">Reference proteome</keyword>
<evidence type="ECO:0000259" key="2">
    <source>
        <dbReference type="Pfam" id="PF00078"/>
    </source>
</evidence>
<feature type="region of interest" description="Disordered" evidence="1">
    <location>
        <begin position="362"/>
        <end position="397"/>
    </location>
</feature>
<dbReference type="PANTHER" id="PTHR24559">
    <property type="entry name" value="TRANSPOSON TY3-I GAG-POL POLYPROTEIN"/>
    <property type="match status" value="1"/>
</dbReference>
<comment type="caution">
    <text evidence="3">The sequence shown here is derived from an EMBL/GenBank/DDBJ whole genome shotgun (WGS) entry which is preliminary data.</text>
</comment>